<dbReference type="OrthoDB" id="207378at2759"/>
<proteinExistence type="predicted"/>
<feature type="transmembrane region" description="Helical" evidence="1">
    <location>
        <begin position="136"/>
        <end position="160"/>
    </location>
</feature>
<dbReference type="Pfam" id="PF01757">
    <property type="entry name" value="Acyl_transf_3"/>
    <property type="match status" value="1"/>
</dbReference>
<feature type="domain" description="Acyltransferase 3" evidence="3">
    <location>
        <begin position="213"/>
        <end position="592"/>
    </location>
</feature>
<accession>A0A8J2SX23</accession>
<keyword evidence="1" id="KW-0812">Transmembrane</keyword>
<protein>
    <recommendedName>
        <fullName evidence="3">Acyltransferase 3 domain-containing protein</fullName>
    </recommendedName>
</protein>
<feature type="transmembrane region" description="Helical" evidence="1">
    <location>
        <begin position="546"/>
        <end position="564"/>
    </location>
</feature>
<keyword evidence="1" id="KW-0472">Membrane</keyword>
<feature type="transmembrane region" description="Helical" evidence="1">
    <location>
        <begin position="576"/>
        <end position="599"/>
    </location>
</feature>
<dbReference type="PANTHER" id="PTHR11161:SF0">
    <property type="entry name" value="O-ACYLTRANSFERASE LIKE PROTEIN"/>
    <property type="match status" value="1"/>
</dbReference>
<dbReference type="PANTHER" id="PTHR11161">
    <property type="entry name" value="O-ACYLTRANSFERASE"/>
    <property type="match status" value="1"/>
</dbReference>
<feature type="signal peptide" evidence="2">
    <location>
        <begin position="1"/>
        <end position="16"/>
    </location>
</feature>
<feature type="transmembrane region" description="Helical" evidence="1">
    <location>
        <begin position="376"/>
        <end position="392"/>
    </location>
</feature>
<dbReference type="InterPro" id="IPR052728">
    <property type="entry name" value="O2_lipid_transport_reg"/>
</dbReference>
<keyword evidence="2" id="KW-0732">Signal</keyword>
<feature type="transmembrane region" description="Helical" evidence="1">
    <location>
        <begin position="270"/>
        <end position="287"/>
    </location>
</feature>
<organism evidence="4 5">
    <name type="scientific">Pelagomonas calceolata</name>
    <dbReference type="NCBI Taxonomy" id="35677"/>
    <lineage>
        <taxon>Eukaryota</taxon>
        <taxon>Sar</taxon>
        <taxon>Stramenopiles</taxon>
        <taxon>Ochrophyta</taxon>
        <taxon>Pelagophyceae</taxon>
        <taxon>Pelagomonadales</taxon>
        <taxon>Pelagomonadaceae</taxon>
        <taxon>Pelagomonas</taxon>
    </lineage>
</organism>
<feature type="transmembrane region" description="Helical" evidence="1">
    <location>
        <begin position="399"/>
        <end position="422"/>
    </location>
</feature>
<evidence type="ECO:0000313" key="4">
    <source>
        <dbReference type="EMBL" id="CAH0374969.1"/>
    </source>
</evidence>
<dbReference type="Proteomes" id="UP000789595">
    <property type="component" value="Unassembled WGS sequence"/>
</dbReference>
<evidence type="ECO:0000256" key="2">
    <source>
        <dbReference type="SAM" id="SignalP"/>
    </source>
</evidence>
<evidence type="ECO:0000259" key="3">
    <source>
        <dbReference type="Pfam" id="PF01757"/>
    </source>
</evidence>
<evidence type="ECO:0000313" key="5">
    <source>
        <dbReference type="Proteomes" id="UP000789595"/>
    </source>
</evidence>
<dbReference type="GO" id="GO:0016747">
    <property type="term" value="F:acyltransferase activity, transferring groups other than amino-acyl groups"/>
    <property type="evidence" value="ECO:0007669"/>
    <property type="project" value="InterPro"/>
</dbReference>
<dbReference type="AlphaFoldDB" id="A0A8J2SX23"/>
<dbReference type="EMBL" id="CAKKNE010000004">
    <property type="protein sequence ID" value="CAH0374969.1"/>
    <property type="molecule type" value="Genomic_DNA"/>
</dbReference>
<comment type="caution">
    <text evidence="4">The sequence shown here is derived from an EMBL/GenBank/DDBJ whole genome shotgun (WGS) entry which is preliminary data.</text>
</comment>
<gene>
    <name evidence="4" type="ORF">PECAL_4P22830</name>
</gene>
<evidence type="ECO:0000256" key="1">
    <source>
        <dbReference type="SAM" id="Phobius"/>
    </source>
</evidence>
<keyword evidence="1" id="KW-1133">Transmembrane helix</keyword>
<feature type="transmembrane region" description="Helical" evidence="1">
    <location>
        <begin position="219"/>
        <end position="239"/>
    </location>
</feature>
<feature type="chain" id="PRO_5035297142" description="Acyltransferase 3 domain-containing protein" evidence="2">
    <location>
        <begin position="17"/>
        <end position="648"/>
    </location>
</feature>
<feature type="transmembrane region" description="Helical" evidence="1">
    <location>
        <begin position="442"/>
        <end position="460"/>
    </location>
</feature>
<sequence length="648" mass="72905">MLRYLLLAALTTQAAADASACAAALADMTNPQSKNAAKNALASFTCPNVLAAAGFSWTSGDTYAFAARQHMSDFGDPDACESIGGFRYVGVQYPFGQWGLCVPRECDAENLNELLKMGQGLTGATKVVSGRFRFRMGAGGGFMVALFVILVVAALVATAFEPRIVAHVKGIVYKEDYALVTEVYRGPAWLQCFSLVRNYDQWLSRREDNPLSCLDGVRVVSMLMVIHGHTLLIGIYGMYTNVFSALYPPDGLVSTARGQSLPSDEFAVDSFFWLSGLLATRALVKYAQGRGWKWIPQTYLFRYLRLTPLYFFVLLFWWKALRIVGLGPLWLNQRGGYRRCKRYWWTNMLYVNNLVPFKDTFTEQCFGHAWYLGNDMQFFIILPLFIVAYTFNRRAGYASLFVGFWASIIYSLWAAGHFGFSAGVGAPPDQQTYYYVRPWTRIPPYLVGSATALLLNDVSSKPSRIICEAMRLVALLILGLCYFGAYPFWQSPMKHGLKRLNHSYVALTKPAWAVALSLLCWPSFRGHRGMIGRLLELPLWEPLAKLTYAMYLIHMPLIEIFYWARRGGRIYFSVPWWCFAFLGVASATGFVSVVLYLFVELPFHNLVMLLRKRLATPPARRVDDDDALAELAEPLTEPVSPASEVEVN</sequence>
<keyword evidence="5" id="KW-1185">Reference proteome</keyword>
<reference evidence="4" key="1">
    <citation type="submission" date="2021-11" db="EMBL/GenBank/DDBJ databases">
        <authorList>
            <consortium name="Genoscope - CEA"/>
            <person name="William W."/>
        </authorList>
    </citation>
    <scope>NUCLEOTIDE SEQUENCE</scope>
</reference>
<dbReference type="InterPro" id="IPR002656">
    <property type="entry name" value="Acyl_transf_3_dom"/>
</dbReference>
<feature type="transmembrane region" description="Helical" evidence="1">
    <location>
        <begin position="472"/>
        <end position="489"/>
    </location>
</feature>
<name>A0A8J2SX23_9STRA</name>